<evidence type="ECO:0000313" key="2">
    <source>
        <dbReference type="Proteomes" id="UP001056120"/>
    </source>
</evidence>
<name>A0ACB9JKT3_9ASTR</name>
<dbReference type="Proteomes" id="UP001056120">
    <property type="component" value="Linkage Group LG03"/>
</dbReference>
<proteinExistence type="predicted"/>
<organism evidence="1 2">
    <name type="scientific">Smallanthus sonchifolius</name>
    <dbReference type="NCBI Taxonomy" id="185202"/>
    <lineage>
        <taxon>Eukaryota</taxon>
        <taxon>Viridiplantae</taxon>
        <taxon>Streptophyta</taxon>
        <taxon>Embryophyta</taxon>
        <taxon>Tracheophyta</taxon>
        <taxon>Spermatophyta</taxon>
        <taxon>Magnoliopsida</taxon>
        <taxon>eudicotyledons</taxon>
        <taxon>Gunneridae</taxon>
        <taxon>Pentapetalae</taxon>
        <taxon>asterids</taxon>
        <taxon>campanulids</taxon>
        <taxon>Asterales</taxon>
        <taxon>Asteraceae</taxon>
        <taxon>Asteroideae</taxon>
        <taxon>Heliantheae alliance</taxon>
        <taxon>Millerieae</taxon>
        <taxon>Smallanthus</taxon>
    </lineage>
</organism>
<accession>A0ACB9JKT3</accession>
<reference evidence="1 2" key="2">
    <citation type="journal article" date="2022" name="Mol. Ecol. Resour.">
        <title>The genomes of chicory, endive, great burdock and yacon provide insights into Asteraceae paleo-polyploidization history and plant inulin production.</title>
        <authorList>
            <person name="Fan W."/>
            <person name="Wang S."/>
            <person name="Wang H."/>
            <person name="Wang A."/>
            <person name="Jiang F."/>
            <person name="Liu H."/>
            <person name="Zhao H."/>
            <person name="Xu D."/>
            <person name="Zhang Y."/>
        </authorList>
    </citation>
    <scope>NUCLEOTIDE SEQUENCE [LARGE SCALE GENOMIC DNA]</scope>
    <source>
        <strain evidence="2">cv. Yunnan</strain>
        <tissue evidence="1">Leaves</tissue>
    </source>
</reference>
<gene>
    <name evidence="1" type="ORF">L1987_08290</name>
</gene>
<reference evidence="2" key="1">
    <citation type="journal article" date="2022" name="Mol. Ecol. Resour.">
        <title>The genomes of chicory, endive, great burdock and yacon provide insights into Asteraceae palaeo-polyploidization history and plant inulin production.</title>
        <authorList>
            <person name="Fan W."/>
            <person name="Wang S."/>
            <person name="Wang H."/>
            <person name="Wang A."/>
            <person name="Jiang F."/>
            <person name="Liu H."/>
            <person name="Zhao H."/>
            <person name="Xu D."/>
            <person name="Zhang Y."/>
        </authorList>
    </citation>
    <scope>NUCLEOTIDE SEQUENCE [LARGE SCALE GENOMIC DNA]</scope>
    <source>
        <strain evidence="2">cv. Yunnan</strain>
    </source>
</reference>
<dbReference type="EMBL" id="CM042020">
    <property type="protein sequence ID" value="KAI3820742.1"/>
    <property type="molecule type" value="Genomic_DNA"/>
</dbReference>
<keyword evidence="2" id="KW-1185">Reference proteome</keyword>
<protein>
    <submittedName>
        <fullName evidence="1">Uncharacterized protein</fullName>
    </submittedName>
</protein>
<evidence type="ECO:0000313" key="1">
    <source>
        <dbReference type="EMBL" id="KAI3820742.1"/>
    </source>
</evidence>
<comment type="caution">
    <text evidence="1">The sequence shown here is derived from an EMBL/GenBank/DDBJ whole genome shotgun (WGS) entry which is preliminary data.</text>
</comment>
<sequence length="132" mass="13743">MIASESSLVSSLCCAPGSGYGLLISVLGLGDRGGEGVGGLTSSVLVSSPCMTEYGTVSPESVSSSLLPYLPLIPLLTLPRALIPGLGLTPLEHPCHLRQRAVVVRVATEYDLPPVAKLGVMVRFPGWHGMFL</sequence>